<sequence>MAEFTTMSSFPHPTLPPSGYDIECLTPQPQPLPLPLPLLLCRLSPPSPNSRGRQCYIPPARLPKRPRAPISVAGVPRFAGGGHVDYTATRGRGCDSGGTRRSGRIGIEKEGDDEAARRWRVPGACDTTEEKGEGSEWEDVKGAG</sequence>
<proteinExistence type="predicted"/>
<reference evidence="4" key="2">
    <citation type="submission" date="2020-04" db="EMBL/GenBank/DDBJ databases">
        <authorList>
            <consortium name="NCBI Genome Project"/>
        </authorList>
    </citation>
    <scope>NUCLEOTIDE SEQUENCE</scope>
    <source>
        <strain evidence="4">CBS 304.34</strain>
    </source>
</reference>
<keyword evidence="3" id="KW-1185">Reference proteome</keyword>
<evidence type="ECO:0000313" key="2">
    <source>
        <dbReference type="EMBL" id="KAF2809888.1"/>
    </source>
</evidence>
<dbReference type="Proteomes" id="UP000504636">
    <property type="component" value="Unplaced"/>
</dbReference>
<dbReference type="AlphaFoldDB" id="A0A6A6YMW4"/>
<feature type="region of interest" description="Disordered" evidence="1">
    <location>
        <begin position="59"/>
        <end position="144"/>
    </location>
</feature>
<reference evidence="4" key="3">
    <citation type="submission" date="2025-04" db="UniProtKB">
        <authorList>
            <consortium name="RefSeq"/>
        </authorList>
    </citation>
    <scope>IDENTIFICATION</scope>
    <source>
        <strain evidence="4">CBS 304.34</strain>
    </source>
</reference>
<organism evidence="2">
    <name type="scientific">Mytilinidion resinicola</name>
    <dbReference type="NCBI Taxonomy" id="574789"/>
    <lineage>
        <taxon>Eukaryota</taxon>
        <taxon>Fungi</taxon>
        <taxon>Dikarya</taxon>
        <taxon>Ascomycota</taxon>
        <taxon>Pezizomycotina</taxon>
        <taxon>Dothideomycetes</taxon>
        <taxon>Pleosporomycetidae</taxon>
        <taxon>Mytilinidiales</taxon>
        <taxon>Mytilinidiaceae</taxon>
        <taxon>Mytilinidion</taxon>
    </lineage>
</organism>
<reference evidence="2 4" key="1">
    <citation type="journal article" date="2020" name="Stud. Mycol.">
        <title>101 Dothideomycetes genomes: a test case for predicting lifestyles and emergence of pathogens.</title>
        <authorList>
            <person name="Haridas S."/>
            <person name="Albert R."/>
            <person name="Binder M."/>
            <person name="Bloem J."/>
            <person name="Labutti K."/>
            <person name="Salamov A."/>
            <person name="Andreopoulos B."/>
            <person name="Baker S."/>
            <person name="Barry K."/>
            <person name="Bills G."/>
            <person name="Bluhm B."/>
            <person name="Cannon C."/>
            <person name="Castanera R."/>
            <person name="Culley D."/>
            <person name="Daum C."/>
            <person name="Ezra D."/>
            <person name="Gonzalez J."/>
            <person name="Henrissat B."/>
            <person name="Kuo A."/>
            <person name="Liang C."/>
            <person name="Lipzen A."/>
            <person name="Lutzoni F."/>
            <person name="Magnuson J."/>
            <person name="Mondo S."/>
            <person name="Nolan M."/>
            <person name="Ohm R."/>
            <person name="Pangilinan J."/>
            <person name="Park H.-J."/>
            <person name="Ramirez L."/>
            <person name="Alfaro M."/>
            <person name="Sun H."/>
            <person name="Tritt A."/>
            <person name="Yoshinaga Y."/>
            <person name="Zwiers L.-H."/>
            <person name="Turgeon B."/>
            <person name="Goodwin S."/>
            <person name="Spatafora J."/>
            <person name="Crous P."/>
            <person name="Grigoriev I."/>
        </authorList>
    </citation>
    <scope>NUCLEOTIDE SEQUENCE</scope>
    <source>
        <strain evidence="2 4">CBS 304.34</strain>
    </source>
</reference>
<feature type="compositionally biased region" description="Basic and acidic residues" evidence="1">
    <location>
        <begin position="128"/>
        <end position="144"/>
    </location>
</feature>
<gene>
    <name evidence="2 4" type="ORF">BDZ99DRAFT_299264</name>
</gene>
<evidence type="ECO:0000313" key="4">
    <source>
        <dbReference type="RefSeq" id="XP_033576852.1"/>
    </source>
</evidence>
<dbReference type="RefSeq" id="XP_033576852.1">
    <property type="nucleotide sequence ID" value="XM_033714179.1"/>
</dbReference>
<protein>
    <submittedName>
        <fullName evidence="2 4">Uncharacterized protein</fullName>
    </submittedName>
</protein>
<dbReference type="EMBL" id="MU003700">
    <property type="protein sequence ID" value="KAF2809888.1"/>
    <property type="molecule type" value="Genomic_DNA"/>
</dbReference>
<dbReference type="GeneID" id="54455072"/>
<feature type="compositionally biased region" description="Basic and acidic residues" evidence="1">
    <location>
        <begin position="106"/>
        <end position="117"/>
    </location>
</feature>
<evidence type="ECO:0000256" key="1">
    <source>
        <dbReference type="SAM" id="MobiDB-lite"/>
    </source>
</evidence>
<accession>A0A6A6YMW4</accession>
<name>A0A6A6YMW4_9PEZI</name>
<evidence type="ECO:0000313" key="3">
    <source>
        <dbReference type="Proteomes" id="UP000504636"/>
    </source>
</evidence>